<evidence type="ECO:0000259" key="4">
    <source>
        <dbReference type="Pfam" id="PF21365"/>
    </source>
</evidence>
<dbReference type="InterPro" id="IPR017853">
    <property type="entry name" value="GH"/>
</dbReference>
<dbReference type="EC" id="3.2.1.177" evidence="5"/>
<sequence length="672" mass="75572">MFTTTPTSIRWTADGEVVQVDAWGEHSARVRASAGGDVRDTRHALLDPADSSPVVEVDGDVATLRNGRIRVVVTQREFEDVQLSYPVSTCEIAFFDEDGTLLLRELSSGGSLKRKAREFRPVIGTSSFRTTAAFESDPTEHLVGMGVYQEASSDLKGNVIELAHRNSQSSVPFVVSSAGYGLLWHNPAIGKVSFGRNRTEWFAESTDQLDYWVTAAGSPREIARVYAEATGHVPMMPEYGLGFWQCKLRYWNQEQLLDVAREHRKRGLPLDVIVIDFFHWPKMGDFRFEEEFWPDPSAMVAELRELGVELMVSVWPQISIESENFDQLRRANHLVTTERGTDIQMSFGGPSRYLDVTHPGARDTLWELCRKNYYDKGIRLFWLDEAEPEYGVYDFDNYRYYLGSNAQIGNLYPQLYSRAFHDGMTNEGQRDVVNLVRTAWAGSQRYGALVWSGDIHTTFEDLRSQISAGIHIGAAGIPWFTTDIGGFHNGDPANPDFIELLVRWFQFGAFSPVMRVHGDRKPWTVVHAADGSERIGTGGPNEVWTFGEMASPIIERLLHLRETLRPYTRRLMREAHESGQPVIRGLFHEFPDDPAAWTARDEYLYGPDLLVAPVTELAARSREVYLPVGATWTELRTGAQHAGGQSLLVDAPLESIPVFARNGAFSELIGAL</sequence>
<dbReference type="InterPro" id="IPR011013">
    <property type="entry name" value="Gal_mutarotase_sf_dom"/>
</dbReference>
<dbReference type="InterPro" id="IPR048395">
    <property type="entry name" value="Glyco_hydro_31_C"/>
</dbReference>
<dbReference type="Proteomes" id="UP000547973">
    <property type="component" value="Unassembled WGS sequence"/>
</dbReference>
<evidence type="ECO:0000256" key="1">
    <source>
        <dbReference type="ARBA" id="ARBA00007806"/>
    </source>
</evidence>
<gene>
    <name evidence="5" type="ORF">BKA03_002595</name>
</gene>
<dbReference type="AlphaFoldDB" id="A0A7Y9ZFL3"/>
<keyword evidence="2 5" id="KW-0326">Glycosidase</keyword>
<evidence type="ECO:0000313" key="5">
    <source>
        <dbReference type="EMBL" id="NYI42476.1"/>
    </source>
</evidence>
<accession>A0A7Y9ZFL3</accession>
<organism evidence="5 6">
    <name type="scientific">Demequina lutea</name>
    <dbReference type="NCBI Taxonomy" id="431489"/>
    <lineage>
        <taxon>Bacteria</taxon>
        <taxon>Bacillati</taxon>
        <taxon>Actinomycetota</taxon>
        <taxon>Actinomycetes</taxon>
        <taxon>Micrococcales</taxon>
        <taxon>Demequinaceae</taxon>
        <taxon>Demequina</taxon>
    </lineage>
</organism>
<dbReference type="OrthoDB" id="176168at2"/>
<dbReference type="EMBL" id="JACBZO010000001">
    <property type="protein sequence ID" value="NYI42476.1"/>
    <property type="molecule type" value="Genomic_DNA"/>
</dbReference>
<dbReference type="GO" id="GO:0061634">
    <property type="term" value="F:alpha-D-xyloside xylohydrolase"/>
    <property type="evidence" value="ECO:0007669"/>
    <property type="project" value="UniProtKB-EC"/>
</dbReference>
<proteinExistence type="inferred from homology"/>
<feature type="domain" description="Glycosyl hydrolase family 31 C-terminal" evidence="4">
    <location>
        <begin position="579"/>
        <end position="664"/>
    </location>
</feature>
<evidence type="ECO:0000313" key="6">
    <source>
        <dbReference type="Proteomes" id="UP000547973"/>
    </source>
</evidence>
<keyword evidence="2 5" id="KW-0378">Hydrolase</keyword>
<dbReference type="CDD" id="cd14752">
    <property type="entry name" value="GH31_N"/>
    <property type="match status" value="1"/>
</dbReference>
<dbReference type="Pfam" id="PF21365">
    <property type="entry name" value="Glyco_hydro_31_3rd"/>
    <property type="match status" value="1"/>
</dbReference>
<dbReference type="InterPro" id="IPR051816">
    <property type="entry name" value="Glycosyl_Hydrolase_31"/>
</dbReference>
<dbReference type="Gene3D" id="2.60.40.1760">
    <property type="entry name" value="glycosyl hydrolase (family 31)"/>
    <property type="match status" value="1"/>
</dbReference>
<name>A0A7Y9ZFL3_9MICO</name>
<dbReference type="Gene3D" id="2.60.40.1180">
    <property type="entry name" value="Golgi alpha-mannosidase II"/>
    <property type="match status" value="1"/>
</dbReference>
<dbReference type="SUPFAM" id="SSF51011">
    <property type="entry name" value="Glycosyl hydrolase domain"/>
    <property type="match status" value="1"/>
</dbReference>
<comment type="similarity">
    <text evidence="1 2">Belongs to the glycosyl hydrolase 31 family.</text>
</comment>
<dbReference type="GO" id="GO:0030246">
    <property type="term" value="F:carbohydrate binding"/>
    <property type="evidence" value="ECO:0007669"/>
    <property type="project" value="InterPro"/>
</dbReference>
<dbReference type="InterPro" id="IPR013780">
    <property type="entry name" value="Glyco_hydro_b"/>
</dbReference>
<protein>
    <submittedName>
        <fullName evidence="5">Alpha-D-xyloside xylohydrolase</fullName>
        <ecNumber evidence="5">3.2.1.177</ecNumber>
    </submittedName>
</protein>
<dbReference type="GO" id="GO:0005975">
    <property type="term" value="P:carbohydrate metabolic process"/>
    <property type="evidence" value="ECO:0007669"/>
    <property type="project" value="InterPro"/>
</dbReference>
<dbReference type="SUPFAM" id="SSF51445">
    <property type="entry name" value="(Trans)glycosidases"/>
    <property type="match status" value="1"/>
</dbReference>
<comment type="caution">
    <text evidence="5">The sequence shown here is derived from an EMBL/GenBank/DDBJ whole genome shotgun (WGS) entry which is preliminary data.</text>
</comment>
<feature type="domain" description="Glycoside hydrolase family 31 TIM barrel" evidence="3">
    <location>
        <begin position="234"/>
        <end position="568"/>
    </location>
</feature>
<dbReference type="InterPro" id="IPR000322">
    <property type="entry name" value="Glyco_hydro_31_TIM"/>
</dbReference>
<dbReference type="PANTHER" id="PTHR43863">
    <property type="entry name" value="HYDROLASE, PUTATIVE (AFU_ORTHOLOGUE AFUA_1G03140)-RELATED"/>
    <property type="match status" value="1"/>
</dbReference>
<dbReference type="RefSeq" id="WP_062074297.1">
    <property type="nucleotide sequence ID" value="NZ_BBRC01000002.1"/>
</dbReference>
<reference evidence="5 6" key="1">
    <citation type="submission" date="2020-07" db="EMBL/GenBank/DDBJ databases">
        <title>Sequencing the genomes of 1000 actinobacteria strains.</title>
        <authorList>
            <person name="Klenk H.-P."/>
        </authorList>
    </citation>
    <scope>NUCLEOTIDE SEQUENCE [LARGE SCALE GENOMIC DNA]</scope>
    <source>
        <strain evidence="5 6">DSM 19970</strain>
    </source>
</reference>
<keyword evidence="6" id="KW-1185">Reference proteome</keyword>
<evidence type="ECO:0000256" key="2">
    <source>
        <dbReference type="RuleBase" id="RU361185"/>
    </source>
</evidence>
<dbReference type="PANTHER" id="PTHR43863:SF2">
    <property type="entry name" value="MALTASE-GLUCOAMYLASE"/>
    <property type="match status" value="1"/>
</dbReference>
<dbReference type="SUPFAM" id="SSF74650">
    <property type="entry name" value="Galactose mutarotase-like"/>
    <property type="match status" value="1"/>
</dbReference>
<dbReference type="CDD" id="cd06591">
    <property type="entry name" value="GH31_xylosidase_XylS"/>
    <property type="match status" value="1"/>
</dbReference>
<dbReference type="Gene3D" id="3.20.20.80">
    <property type="entry name" value="Glycosidases"/>
    <property type="match status" value="1"/>
</dbReference>
<evidence type="ECO:0000259" key="3">
    <source>
        <dbReference type="Pfam" id="PF01055"/>
    </source>
</evidence>
<dbReference type="Pfam" id="PF01055">
    <property type="entry name" value="Glyco_hydro_31_2nd"/>
    <property type="match status" value="1"/>
</dbReference>